<sequence length="267" mass="27400">MSTATITVHHTSTAGGLRGAVSSEWTKLWSVRSTWLNVVGAVLLTGLLGLQLGFSAAYERDNPAPGQLVEPSEVGGMAIGALMIVQVVIAAFAMVPVTSEYATGSIRSTLQWTPVRRNVVLGKALVLAPVLFLYGALLGLVAAIGAGLAAGRWADWTASALVMDLLQIGVYATLAGLFTAGIAFLVRNTAGTLTAAFLLLLVVPMMLGQSSIRALQWLAALLPGGAGNGFLDGSGDPLSPGASLAVLVVWAVGGLALGLRVLQQRDA</sequence>
<name>A0A7W9J429_9ACTN</name>
<evidence type="ECO:0000256" key="1">
    <source>
        <dbReference type="SAM" id="Phobius"/>
    </source>
</evidence>
<feature type="transmembrane region" description="Helical" evidence="1">
    <location>
        <begin position="78"/>
        <end position="103"/>
    </location>
</feature>
<keyword evidence="1" id="KW-0472">Membrane</keyword>
<feature type="transmembrane region" description="Helical" evidence="1">
    <location>
        <begin position="35"/>
        <end position="58"/>
    </location>
</feature>
<gene>
    <name evidence="2" type="ORF">HDA39_001882</name>
</gene>
<organism evidence="2 3">
    <name type="scientific">Kribbella italica</name>
    <dbReference type="NCBI Taxonomy" id="1540520"/>
    <lineage>
        <taxon>Bacteria</taxon>
        <taxon>Bacillati</taxon>
        <taxon>Actinomycetota</taxon>
        <taxon>Actinomycetes</taxon>
        <taxon>Propionibacteriales</taxon>
        <taxon>Kribbellaceae</taxon>
        <taxon>Kribbella</taxon>
    </lineage>
</organism>
<dbReference type="Pfam" id="PF12730">
    <property type="entry name" value="ABC2_membrane_4"/>
    <property type="match status" value="1"/>
</dbReference>
<feature type="transmembrane region" description="Helical" evidence="1">
    <location>
        <begin position="198"/>
        <end position="222"/>
    </location>
</feature>
<keyword evidence="1" id="KW-0812">Transmembrane</keyword>
<protein>
    <submittedName>
        <fullName evidence="2">ABC-type transport system involved in multi-copper enzyme maturation permease subunit</fullName>
    </submittedName>
</protein>
<feature type="transmembrane region" description="Helical" evidence="1">
    <location>
        <begin position="242"/>
        <end position="262"/>
    </location>
</feature>
<feature type="transmembrane region" description="Helical" evidence="1">
    <location>
        <begin position="124"/>
        <end position="148"/>
    </location>
</feature>
<dbReference type="AlphaFoldDB" id="A0A7W9J429"/>
<comment type="caution">
    <text evidence="2">The sequence shown here is derived from an EMBL/GenBank/DDBJ whole genome shotgun (WGS) entry which is preliminary data.</text>
</comment>
<dbReference type="RefSeq" id="WP_184794831.1">
    <property type="nucleotide sequence ID" value="NZ_JACHMY010000001.1"/>
</dbReference>
<evidence type="ECO:0000313" key="2">
    <source>
        <dbReference type="EMBL" id="MBB5835148.1"/>
    </source>
</evidence>
<feature type="transmembrane region" description="Helical" evidence="1">
    <location>
        <begin position="168"/>
        <end position="186"/>
    </location>
</feature>
<keyword evidence="3" id="KW-1185">Reference proteome</keyword>
<accession>A0A7W9J429</accession>
<dbReference type="EMBL" id="JACHMY010000001">
    <property type="protein sequence ID" value="MBB5835148.1"/>
    <property type="molecule type" value="Genomic_DNA"/>
</dbReference>
<proteinExistence type="predicted"/>
<reference evidence="2 3" key="1">
    <citation type="submission" date="2020-08" db="EMBL/GenBank/DDBJ databases">
        <title>Sequencing the genomes of 1000 actinobacteria strains.</title>
        <authorList>
            <person name="Klenk H.-P."/>
        </authorList>
    </citation>
    <scope>NUCLEOTIDE SEQUENCE [LARGE SCALE GENOMIC DNA]</scope>
    <source>
        <strain evidence="2 3">DSM 28967</strain>
    </source>
</reference>
<keyword evidence="1" id="KW-1133">Transmembrane helix</keyword>
<evidence type="ECO:0000313" key="3">
    <source>
        <dbReference type="Proteomes" id="UP000549971"/>
    </source>
</evidence>
<dbReference type="Proteomes" id="UP000549971">
    <property type="component" value="Unassembled WGS sequence"/>
</dbReference>